<proteinExistence type="predicted"/>
<feature type="compositionally biased region" description="Basic and acidic residues" evidence="1">
    <location>
        <begin position="19"/>
        <end position="29"/>
    </location>
</feature>
<reference evidence="2" key="1">
    <citation type="submission" date="2019-08" db="EMBL/GenBank/DDBJ databases">
        <authorList>
            <person name="Kucharzyk K."/>
            <person name="Murdoch R.W."/>
            <person name="Higgins S."/>
            <person name="Loffler F."/>
        </authorList>
    </citation>
    <scope>NUCLEOTIDE SEQUENCE</scope>
</reference>
<feature type="compositionally biased region" description="Basic and acidic residues" evidence="1">
    <location>
        <begin position="123"/>
        <end position="165"/>
    </location>
</feature>
<comment type="caution">
    <text evidence="2">The sequence shown here is derived from an EMBL/GenBank/DDBJ whole genome shotgun (WGS) entry which is preliminary data.</text>
</comment>
<dbReference type="AlphaFoldDB" id="A0A645CL89"/>
<sequence>MDAGRGGEAQHHQGKAHRNQGEDRDHLDQGEPELDLAEEPYGEQVERQQHDQSEHGQPDRHRQVADPELPVSGHRDDVGHAGEDPAEPVRPADGEGRPGAEQVGGEVLEGGVLEVVQQQLAHRPHDEEQHHADDHVDQQDRGAGQRDGPPRPHEQAGADRSADRDQLDVAVRQVAAQVVVDRLLGVLVRSAGGRHPVILRAGGDLARRSGLRARLRCRGLVRADGGAGPCPGGRPAGLRGSMTRTRHLVEGSAPDSIAKGTDVV</sequence>
<feature type="compositionally biased region" description="Acidic residues" evidence="1">
    <location>
        <begin position="30"/>
        <end position="41"/>
    </location>
</feature>
<name>A0A645CL89_9ZZZZ</name>
<feature type="compositionally biased region" description="Basic and acidic residues" evidence="1">
    <location>
        <begin position="73"/>
        <end position="83"/>
    </location>
</feature>
<accession>A0A645CL89</accession>
<organism evidence="2">
    <name type="scientific">bioreactor metagenome</name>
    <dbReference type="NCBI Taxonomy" id="1076179"/>
    <lineage>
        <taxon>unclassified sequences</taxon>
        <taxon>metagenomes</taxon>
        <taxon>ecological metagenomes</taxon>
    </lineage>
</organism>
<feature type="compositionally biased region" description="Basic and acidic residues" evidence="1">
    <location>
        <begin position="44"/>
        <end position="65"/>
    </location>
</feature>
<evidence type="ECO:0000256" key="1">
    <source>
        <dbReference type="SAM" id="MobiDB-lite"/>
    </source>
</evidence>
<evidence type="ECO:0000313" key="2">
    <source>
        <dbReference type="EMBL" id="MPM77668.1"/>
    </source>
</evidence>
<feature type="region of interest" description="Disordered" evidence="1">
    <location>
        <begin position="1"/>
        <end position="109"/>
    </location>
</feature>
<feature type="region of interest" description="Disordered" evidence="1">
    <location>
        <begin position="122"/>
        <end position="165"/>
    </location>
</feature>
<protein>
    <submittedName>
        <fullName evidence="2">Uncharacterized protein</fullName>
    </submittedName>
</protein>
<gene>
    <name evidence="2" type="ORF">SDC9_124676</name>
</gene>
<dbReference type="EMBL" id="VSSQ01028094">
    <property type="protein sequence ID" value="MPM77668.1"/>
    <property type="molecule type" value="Genomic_DNA"/>
</dbReference>